<evidence type="ECO:0000256" key="2">
    <source>
        <dbReference type="ARBA" id="ARBA00022490"/>
    </source>
</evidence>
<dbReference type="PROSITE" id="PS01075">
    <property type="entry name" value="ACETATE_KINASE_1"/>
    <property type="match status" value="1"/>
</dbReference>
<comment type="caution">
    <text evidence="11">The sequence shown here is derived from an EMBL/GenBank/DDBJ whole genome shotgun (WGS) entry which is preliminary data.</text>
</comment>
<sequence>MTGPEPASGDRQGTLLVVNCGSSTLKLALFDLRLHKIASVLAEKLEQFQATAHIQGDPAPVPLPSHASHRQALEAVIQALFERGWLTQAPVAIGHRVVHGGERFRQAVRIDDRTREAIADCASLAPLHNPVNLAGIDSTRSLFPGVPQIAVFDTAFHQTLPPRAFLYALPQRFYRQWGVRRYGFHGTSHAFMLTETARLLGQLPEQTSLISAHLGNGCSIAAIDHGHSVDTSMGLTPLEGLVMGSRSGDVDPGLFDFLKTKGIGQDELHRILNEQSGLLGLSGQSNDMRTLCELADQGHEASATAIDVFCFRLARYIGAMMASLRRLDALVFTGGIGENSARIRRQTLASLGLLGFAVDPERNSAHGRQSHGHIESGASRFPVLVIATDEERVIAGESLRLATPHT</sequence>
<feature type="site" description="Transition state stabilizer" evidence="9">
    <location>
        <position position="246"/>
    </location>
</feature>
<feature type="binding site" evidence="9">
    <location>
        <begin position="335"/>
        <end position="339"/>
    </location>
    <ligand>
        <name>ATP</name>
        <dbReference type="ChEBI" id="CHEBI:30616"/>
    </ligand>
</feature>
<dbReference type="STRING" id="135739.BTO32_06820"/>
<feature type="binding site" evidence="9">
    <location>
        <position position="26"/>
    </location>
    <ligand>
        <name>ATP</name>
        <dbReference type="ChEBI" id="CHEBI:30616"/>
    </ligand>
</feature>
<name>A0A1V2DVG3_9GAMM</name>
<dbReference type="InterPro" id="IPR004372">
    <property type="entry name" value="Ac/propionate_kinase"/>
</dbReference>
<evidence type="ECO:0000313" key="11">
    <source>
        <dbReference type="EMBL" id="ONF44271.1"/>
    </source>
</evidence>
<feature type="binding site" evidence="9">
    <location>
        <position position="96"/>
    </location>
    <ligand>
        <name>substrate</name>
    </ligand>
</feature>
<dbReference type="EMBL" id="MSCW01000005">
    <property type="protein sequence ID" value="ONF44271.1"/>
    <property type="molecule type" value="Genomic_DNA"/>
</dbReference>
<dbReference type="NCBIfam" id="TIGR00016">
    <property type="entry name" value="ackA"/>
    <property type="match status" value="1"/>
</dbReference>
<dbReference type="Proteomes" id="UP000189339">
    <property type="component" value="Unassembled WGS sequence"/>
</dbReference>
<comment type="cofactor">
    <cofactor evidence="9">
        <name>Mg(2+)</name>
        <dbReference type="ChEBI" id="CHEBI:18420"/>
    </cofactor>
    <cofactor evidence="9">
        <name>Mn(2+)</name>
        <dbReference type="ChEBI" id="CHEBI:29035"/>
    </cofactor>
    <text evidence="9">Mg(2+). Can also accept Mn(2+).</text>
</comment>
<keyword evidence="8 9" id="KW-0460">Magnesium</keyword>
<keyword evidence="4 9" id="KW-0479">Metal-binding</keyword>
<dbReference type="InterPro" id="IPR043129">
    <property type="entry name" value="ATPase_NBD"/>
</dbReference>
<dbReference type="GO" id="GO:0005829">
    <property type="term" value="C:cytosol"/>
    <property type="evidence" value="ECO:0007669"/>
    <property type="project" value="TreeGrafter"/>
</dbReference>
<evidence type="ECO:0000256" key="5">
    <source>
        <dbReference type="ARBA" id="ARBA00022741"/>
    </source>
</evidence>
<dbReference type="CDD" id="cd24010">
    <property type="entry name" value="ASKHA_NBD_AcK_PK"/>
    <property type="match status" value="1"/>
</dbReference>
<accession>A0A1V2DVG3</accession>
<comment type="subunit">
    <text evidence="9">Homodimer.</text>
</comment>
<feature type="binding site" evidence="9">
    <location>
        <position position="19"/>
    </location>
    <ligand>
        <name>Mg(2+)</name>
        <dbReference type="ChEBI" id="CHEBI:18420"/>
    </ligand>
</feature>
<comment type="catalytic activity">
    <reaction evidence="9">
        <text>acetate + ATP = acetyl phosphate + ADP</text>
        <dbReference type="Rhea" id="RHEA:11352"/>
        <dbReference type="ChEBI" id="CHEBI:22191"/>
        <dbReference type="ChEBI" id="CHEBI:30089"/>
        <dbReference type="ChEBI" id="CHEBI:30616"/>
        <dbReference type="ChEBI" id="CHEBI:456216"/>
        <dbReference type="EC" id="2.7.2.1"/>
    </reaction>
</comment>
<dbReference type="PANTHER" id="PTHR21060">
    <property type="entry name" value="ACETATE KINASE"/>
    <property type="match status" value="1"/>
</dbReference>
<dbReference type="GO" id="GO:0000287">
    <property type="term" value="F:magnesium ion binding"/>
    <property type="evidence" value="ECO:0007669"/>
    <property type="project" value="UniProtKB-UniRule"/>
</dbReference>
<keyword evidence="7 9" id="KW-0067">ATP-binding</keyword>
<dbReference type="EC" id="2.7.2.1" evidence="9"/>
<feature type="binding site" evidence="9">
    <location>
        <begin position="287"/>
        <end position="289"/>
    </location>
    <ligand>
        <name>ATP</name>
        <dbReference type="ChEBI" id="CHEBI:30616"/>
    </ligand>
</feature>
<feature type="binding site" evidence="9">
    <location>
        <position position="390"/>
    </location>
    <ligand>
        <name>Mg(2+)</name>
        <dbReference type="ChEBI" id="CHEBI:18420"/>
    </ligand>
</feature>
<dbReference type="UniPathway" id="UPA00340">
    <property type="reaction ID" value="UER00458"/>
</dbReference>
<dbReference type="PIRSF" id="PIRSF000722">
    <property type="entry name" value="Acetate_prop_kin"/>
    <property type="match status" value="1"/>
</dbReference>
<feature type="binding site" evidence="9">
    <location>
        <begin position="213"/>
        <end position="217"/>
    </location>
    <ligand>
        <name>ATP</name>
        <dbReference type="ChEBI" id="CHEBI:30616"/>
    </ligand>
</feature>
<dbReference type="GO" id="GO:0005524">
    <property type="term" value="F:ATP binding"/>
    <property type="evidence" value="ECO:0007669"/>
    <property type="project" value="UniProtKB-KW"/>
</dbReference>
<keyword evidence="12" id="KW-1185">Reference proteome</keyword>
<comment type="similarity">
    <text evidence="1 9 10">Belongs to the acetokinase family.</text>
</comment>
<evidence type="ECO:0000256" key="9">
    <source>
        <dbReference type="HAMAP-Rule" id="MF_00020"/>
    </source>
</evidence>
<evidence type="ECO:0000256" key="6">
    <source>
        <dbReference type="ARBA" id="ARBA00022777"/>
    </source>
</evidence>
<comment type="function">
    <text evidence="9">Catalyzes the formation of acetyl phosphate from acetate and ATP. Can also catalyze the reverse reaction.</text>
</comment>
<dbReference type="InterPro" id="IPR000890">
    <property type="entry name" value="Aliphatic_acid_kin_short-chain"/>
</dbReference>
<evidence type="ECO:0000256" key="4">
    <source>
        <dbReference type="ARBA" id="ARBA00022723"/>
    </source>
</evidence>
<dbReference type="GO" id="GO:0006083">
    <property type="term" value="P:acetate metabolic process"/>
    <property type="evidence" value="ECO:0007669"/>
    <property type="project" value="TreeGrafter"/>
</dbReference>
<proteinExistence type="inferred from homology"/>
<feature type="site" description="Transition state stabilizer" evidence="9">
    <location>
        <position position="185"/>
    </location>
</feature>
<reference evidence="11 12" key="1">
    <citation type="submission" date="2016-12" db="EMBL/GenBank/DDBJ databases">
        <title>Marinobacter lutaoensis whole genome sequencing.</title>
        <authorList>
            <person name="Verma A."/>
            <person name="Krishnamurthi S."/>
        </authorList>
    </citation>
    <scope>NUCLEOTIDE SEQUENCE [LARGE SCALE GENOMIC DNA]</scope>
    <source>
        <strain evidence="11 12">T5054</strain>
    </source>
</reference>
<dbReference type="InterPro" id="IPR023865">
    <property type="entry name" value="Aliphatic_acid_kinase_CS"/>
</dbReference>
<organism evidence="11 12">
    <name type="scientific">Marinobacter lutaoensis</name>
    <dbReference type="NCBI Taxonomy" id="135739"/>
    <lineage>
        <taxon>Bacteria</taxon>
        <taxon>Pseudomonadati</taxon>
        <taxon>Pseudomonadota</taxon>
        <taxon>Gammaproteobacteria</taxon>
        <taxon>Pseudomonadales</taxon>
        <taxon>Marinobacteraceae</taxon>
        <taxon>Marinobacter</taxon>
    </lineage>
</organism>
<evidence type="ECO:0000256" key="8">
    <source>
        <dbReference type="ARBA" id="ARBA00022842"/>
    </source>
</evidence>
<dbReference type="GO" id="GO:0006085">
    <property type="term" value="P:acetyl-CoA biosynthetic process"/>
    <property type="evidence" value="ECO:0007669"/>
    <property type="project" value="UniProtKB-UniRule"/>
</dbReference>
<protein>
    <recommendedName>
        <fullName evidence="9">Acetate kinase</fullName>
        <ecNumber evidence="9">2.7.2.1</ecNumber>
    </recommendedName>
    <alternativeName>
        <fullName evidence="9">Acetokinase</fullName>
    </alternativeName>
</protein>
<dbReference type="PANTHER" id="PTHR21060:SF21">
    <property type="entry name" value="ACETATE KINASE"/>
    <property type="match status" value="1"/>
</dbReference>
<gene>
    <name evidence="9" type="primary">ackA</name>
    <name evidence="11" type="ORF">BTO32_06820</name>
</gene>
<comment type="pathway">
    <text evidence="9">Metabolic intermediate biosynthesis; acetyl-CoA biosynthesis; acetyl-CoA from acetate: step 1/2.</text>
</comment>
<dbReference type="Pfam" id="PF00871">
    <property type="entry name" value="Acetate_kinase"/>
    <property type="match status" value="1"/>
</dbReference>
<keyword evidence="2 9" id="KW-0963">Cytoplasm</keyword>
<keyword evidence="6 9" id="KW-0418">Kinase</keyword>
<evidence type="ECO:0000313" key="12">
    <source>
        <dbReference type="Proteomes" id="UP000189339"/>
    </source>
</evidence>
<evidence type="ECO:0000256" key="1">
    <source>
        <dbReference type="ARBA" id="ARBA00008748"/>
    </source>
</evidence>
<evidence type="ECO:0000256" key="3">
    <source>
        <dbReference type="ARBA" id="ARBA00022679"/>
    </source>
</evidence>
<dbReference type="PRINTS" id="PR00471">
    <property type="entry name" value="ACETATEKNASE"/>
</dbReference>
<feature type="active site" description="Proton donor/acceptor" evidence="9">
    <location>
        <position position="153"/>
    </location>
</feature>
<evidence type="ECO:0000256" key="10">
    <source>
        <dbReference type="RuleBase" id="RU003835"/>
    </source>
</evidence>
<comment type="subcellular location">
    <subcellularLocation>
        <location evidence="9">Cytoplasm</location>
    </subcellularLocation>
</comment>
<keyword evidence="5 9" id="KW-0547">Nucleotide-binding</keyword>
<dbReference type="SUPFAM" id="SSF53067">
    <property type="entry name" value="Actin-like ATPase domain"/>
    <property type="match status" value="2"/>
</dbReference>
<dbReference type="HAMAP" id="MF_00020">
    <property type="entry name" value="Acetate_kinase"/>
    <property type="match status" value="1"/>
</dbReference>
<dbReference type="Gene3D" id="3.30.420.40">
    <property type="match status" value="2"/>
</dbReference>
<dbReference type="PROSITE" id="PS01076">
    <property type="entry name" value="ACETATE_KINASE_2"/>
    <property type="match status" value="1"/>
</dbReference>
<dbReference type="AlphaFoldDB" id="A0A1V2DVG3"/>
<dbReference type="GO" id="GO:0008776">
    <property type="term" value="F:acetate kinase activity"/>
    <property type="evidence" value="ECO:0007669"/>
    <property type="project" value="UniProtKB-UniRule"/>
</dbReference>
<evidence type="ECO:0000256" key="7">
    <source>
        <dbReference type="ARBA" id="ARBA00022840"/>
    </source>
</evidence>
<keyword evidence="3 9" id="KW-0808">Transferase</keyword>